<evidence type="ECO:0000256" key="2">
    <source>
        <dbReference type="ARBA" id="ARBA00022448"/>
    </source>
</evidence>
<dbReference type="Proteomes" id="UP000619260">
    <property type="component" value="Unassembled WGS sequence"/>
</dbReference>
<keyword evidence="7 9" id="KW-0811">Translocation</keyword>
<keyword evidence="8 9" id="KW-0472">Membrane</keyword>
<organism evidence="11 12">
    <name type="scientific">Virgisporangium aliadipatigenens</name>
    <dbReference type="NCBI Taxonomy" id="741659"/>
    <lineage>
        <taxon>Bacteria</taxon>
        <taxon>Bacillati</taxon>
        <taxon>Actinomycetota</taxon>
        <taxon>Actinomycetes</taxon>
        <taxon>Micromonosporales</taxon>
        <taxon>Micromonosporaceae</taxon>
        <taxon>Virgisporangium</taxon>
    </lineage>
</organism>
<dbReference type="NCBIfam" id="TIGR00964">
    <property type="entry name" value="secE_bact"/>
    <property type="match status" value="1"/>
</dbReference>
<dbReference type="PROSITE" id="PS01067">
    <property type="entry name" value="SECE_SEC61G"/>
    <property type="match status" value="1"/>
</dbReference>
<proteinExistence type="inferred from homology"/>
<dbReference type="Pfam" id="PF00584">
    <property type="entry name" value="SecE"/>
    <property type="match status" value="1"/>
</dbReference>
<evidence type="ECO:0000256" key="6">
    <source>
        <dbReference type="ARBA" id="ARBA00022989"/>
    </source>
</evidence>
<dbReference type="GO" id="GO:0006605">
    <property type="term" value="P:protein targeting"/>
    <property type="evidence" value="ECO:0007669"/>
    <property type="project" value="UniProtKB-UniRule"/>
</dbReference>
<evidence type="ECO:0000256" key="9">
    <source>
        <dbReference type="HAMAP-Rule" id="MF_00422"/>
    </source>
</evidence>
<evidence type="ECO:0000256" key="1">
    <source>
        <dbReference type="ARBA" id="ARBA00004370"/>
    </source>
</evidence>
<dbReference type="InterPro" id="IPR005807">
    <property type="entry name" value="SecE_bac"/>
</dbReference>
<evidence type="ECO:0000256" key="4">
    <source>
        <dbReference type="ARBA" id="ARBA00022692"/>
    </source>
</evidence>
<dbReference type="Gene3D" id="1.20.5.1030">
    <property type="entry name" value="Preprotein translocase secy subunit"/>
    <property type="match status" value="1"/>
</dbReference>
<comment type="function">
    <text evidence="9">Essential subunit of the Sec protein translocation channel SecYEG. Clamps together the 2 halves of SecY. May contact the channel plug during translocation.</text>
</comment>
<feature type="region of interest" description="Disordered" evidence="10">
    <location>
        <begin position="1"/>
        <end position="106"/>
    </location>
</feature>
<feature type="compositionally biased region" description="Basic and acidic residues" evidence="10">
    <location>
        <begin position="92"/>
        <end position="105"/>
    </location>
</feature>
<comment type="caution">
    <text evidence="11">The sequence shown here is derived from an EMBL/GenBank/DDBJ whole genome shotgun (WGS) entry which is preliminary data.</text>
</comment>
<comment type="subunit">
    <text evidence="9">Component of the Sec protein translocase complex. Heterotrimer consisting of SecY, SecE and SecG subunits. The heterotrimers can form oligomers, although 1 heterotrimer is thought to be able to translocate proteins. Interacts with the ribosome. Interacts with SecDF, and other proteins may be involved. Interacts with SecA.</text>
</comment>
<evidence type="ECO:0000256" key="5">
    <source>
        <dbReference type="ARBA" id="ARBA00022927"/>
    </source>
</evidence>
<evidence type="ECO:0000256" key="10">
    <source>
        <dbReference type="SAM" id="MobiDB-lite"/>
    </source>
</evidence>
<dbReference type="InterPro" id="IPR001901">
    <property type="entry name" value="Translocase_SecE/Sec61-g"/>
</dbReference>
<accession>A0A8J3YI67</accession>
<feature type="transmembrane region" description="Helical" evidence="9">
    <location>
        <begin position="135"/>
        <end position="156"/>
    </location>
</feature>
<dbReference type="GO" id="GO:0008320">
    <property type="term" value="F:protein transmembrane transporter activity"/>
    <property type="evidence" value="ECO:0007669"/>
    <property type="project" value="UniProtKB-UniRule"/>
</dbReference>
<keyword evidence="2 9" id="KW-0813">Transport</keyword>
<protein>
    <recommendedName>
        <fullName evidence="9">Protein translocase subunit SecE</fullName>
    </recommendedName>
</protein>
<comment type="subcellular location">
    <subcellularLocation>
        <location evidence="9">Cell membrane</location>
        <topology evidence="9">Single-pass membrane protein</topology>
    </subcellularLocation>
    <subcellularLocation>
        <location evidence="1">Membrane</location>
    </subcellularLocation>
</comment>
<dbReference type="PANTHER" id="PTHR33910:SF1">
    <property type="entry name" value="PROTEIN TRANSLOCASE SUBUNIT SECE"/>
    <property type="match status" value="1"/>
</dbReference>
<evidence type="ECO:0000256" key="8">
    <source>
        <dbReference type="ARBA" id="ARBA00023136"/>
    </source>
</evidence>
<name>A0A8J3YI67_9ACTN</name>
<dbReference type="EMBL" id="BOPF01000004">
    <property type="protein sequence ID" value="GIJ44658.1"/>
    <property type="molecule type" value="Genomic_DNA"/>
</dbReference>
<keyword evidence="4 9" id="KW-0812">Transmembrane</keyword>
<dbReference type="PANTHER" id="PTHR33910">
    <property type="entry name" value="PROTEIN TRANSLOCASE SUBUNIT SECE"/>
    <property type="match status" value="1"/>
</dbReference>
<keyword evidence="3 9" id="KW-1003">Cell membrane</keyword>
<dbReference type="AlphaFoldDB" id="A0A8J3YI67"/>
<sequence>MAERKRRGEDVDDRLDEAIDDDSAVDEDLDDEFEDEEFEDDDVEDDDEDEAPRRSANGRKSGTALKKKDDVDEDDDEERPASRRGPRGRAAKPSEKRPTKKKTGDKPGIFARFANFFREVVAELRKVIWPTRKELLTYTAVVVVFVTLMLTFVGGIDWLLAKGVLWVFGHGSTPAE</sequence>
<reference evidence="11" key="1">
    <citation type="submission" date="2021-01" db="EMBL/GenBank/DDBJ databases">
        <title>Whole genome shotgun sequence of Virgisporangium aliadipatigenens NBRC 105644.</title>
        <authorList>
            <person name="Komaki H."/>
            <person name="Tamura T."/>
        </authorList>
    </citation>
    <scope>NUCLEOTIDE SEQUENCE</scope>
    <source>
        <strain evidence="11">NBRC 105644</strain>
    </source>
</reference>
<keyword evidence="5 9" id="KW-0653">Protein transport</keyword>
<dbReference type="GO" id="GO:0065002">
    <property type="term" value="P:intracellular protein transmembrane transport"/>
    <property type="evidence" value="ECO:0007669"/>
    <property type="project" value="UniProtKB-UniRule"/>
</dbReference>
<dbReference type="GO" id="GO:0009306">
    <property type="term" value="P:protein secretion"/>
    <property type="evidence" value="ECO:0007669"/>
    <property type="project" value="UniProtKB-UniRule"/>
</dbReference>
<evidence type="ECO:0000256" key="3">
    <source>
        <dbReference type="ARBA" id="ARBA00022475"/>
    </source>
</evidence>
<dbReference type="GO" id="GO:0005886">
    <property type="term" value="C:plasma membrane"/>
    <property type="evidence" value="ECO:0007669"/>
    <property type="project" value="UniProtKB-SubCell"/>
</dbReference>
<dbReference type="GO" id="GO:0043952">
    <property type="term" value="P:protein transport by the Sec complex"/>
    <property type="evidence" value="ECO:0007669"/>
    <property type="project" value="UniProtKB-UniRule"/>
</dbReference>
<dbReference type="RefSeq" id="WP_203898210.1">
    <property type="nucleotide sequence ID" value="NZ_BOPF01000004.1"/>
</dbReference>
<evidence type="ECO:0000256" key="7">
    <source>
        <dbReference type="ARBA" id="ARBA00023010"/>
    </source>
</evidence>
<evidence type="ECO:0000313" key="12">
    <source>
        <dbReference type="Proteomes" id="UP000619260"/>
    </source>
</evidence>
<dbReference type="InterPro" id="IPR038379">
    <property type="entry name" value="SecE_sf"/>
</dbReference>
<gene>
    <name evidence="9" type="primary">secE</name>
    <name evidence="11" type="ORF">Val02_15440</name>
</gene>
<evidence type="ECO:0000313" key="11">
    <source>
        <dbReference type="EMBL" id="GIJ44658.1"/>
    </source>
</evidence>
<keyword evidence="12" id="KW-1185">Reference proteome</keyword>
<comment type="similarity">
    <text evidence="9">Belongs to the SecE/SEC61-gamma family.</text>
</comment>
<feature type="compositionally biased region" description="Acidic residues" evidence="10">
    <location>
        <begin position="10"/>
        <end position="50"/>
    </location>
</feature>
<keyword evidence="6 9" id="KW-1133">Transmembrane helix</keyword>
<dbReference type="HAMAP" id="MF_00422">
    <property type="entry name" value="SecE"/>
    <property type="match status" value="1"/>
</dbReference>